<organism evidence="6 7">
    <name type="scientific">Micromonospora rubida</name>
    <dbReference type="NCBI Taxonomy" id="2697657"/>
    <lineage>
        <taxon>Bacteria</taxon>
        <taxon>Bacillati</taxon>
        <taxon>Actinomycetota</taxon>
        <taxon>Actinomycetes</taxon>
        <taxon>Micromonosporales</taxon>
        <taxon>Micromonosporaceae</taxon>
        <taxon>Micromonospora</taxon>
    </lineage>
</organism>
<keyword evidence="7" id="KW-1185">Reference proteome</keyword>
<evidence type="ECO:0000259" key="5">
    <source>
        <dbReference type="Pfam" id="PF00970"/>
    </source>
</evidence>
<comment type="cofactor">
    <cofactor evidence="1">
        <name>FAD</name>
        <dbReference type="ChEBI" id="CHEBI:57692"/>
    </cofactor>
</comment>
<keyword evidence="3" id="KW-0411">Iron-sulfur</keyword>
<dbReference type="SUPFAM" id="SSF63380">
    <property type="entry name" value="Riboflavin synthase domain-like"/>
    <property type="match status" value="1"/>
</dbReference>
<dbReference type="Gene3D" id="2.40.30.10">
    <property type="entry name" value="Translation factors"/>
    <property type="match status" value="1"/>
</dbReference>
<keyword evidence="2" id="KW-0479">Metal-binding</keyword>
<reference evidence="6 7" key="1">
    <citation type="submission" date="2024-10" db="EMBL/GenBank/DDBJ databases">
        <title>The Natural Products Discovery Center: Release of the First 8490 Sequenced Strains for Exploring Actinobacteria Biosynthetic Diversity.</title>
        <authorList>
            <person name="Kalkreuter E."/>
            <person name="Kautsar S.A."/>
            <person name="Yang D."/>
            <person name="Bader C.D."/>
            <person name="Teijaro C.N."/>
            <person name="Fluegel L."/>
            <person name="Davis C.M."/>
            <person name="Simpson J.R."/>
            <person name="Lauterbach L."/>
            <person name="Steele A.D."/>
            <person name="Gui C."/>
            <person name="Meng S."/>
            <person name="Li G."/>
            <person name="Viehrig K."/>
            <person name="Ye F."/>
            <person name="Su P."/>
            <person name="Kiefer A.F."/>
            <person name="Nichols A."/>
            <person name="Cepeda A.J."/>
            <person name="Yan W."/>
            <person name="Fan B."/>
            <person name="Jiang Y."/>
            <person name="Adhikari A."/>
            <person name="Zheng C.-J."/>
            <person name="Schuster L."/>
            <person name="Cowan T.M."/>
            <person name="Smanski M.J."/>
            <person name="Chevrette M.G."/>
            <person name="De Carvalho L.P.S."/>
            <person name="Shen B."/>
        </authorList>
    </citation>
    <scope>NUCLEOTIDE SEQUENCE [LARGE SCALE GENOMIC DNA]</scope>
    <source>
        <strain evidence="6 7">NPDC021253</strain>
    </source>
</reference>
<evidence type="ECO:0000259" key="4">
    <source>
        <dbReference type="Pfam" id="PF00175"/>
    </source>
</evidence>
<comment type="caution">
    <text evidence="6">The sequence shown here is derived from an EMBL/GenBank/DDBJ whole genome shotgun (WGS) entry which is preliminary data.</text>
</comment>
<accession>A0ABW7SP93</accession>
<dbReference type="SUPFAM" id="SSF52343">
    <property type="entry name" value="Ferredoxin reductase-like, C-terminal NADP-linked domain"/>
    <property type="match status" value="1"/>
</dbReference>
<evidence type="ECO:0000256" key="3">
    <source>
        <dbReference type="ARBA" id="ARBA00023014"/>
    </source>
</evidence>
<dbReference type="EMBL" id="JBIRPU010000019">
    <property type="protein sequence ID" value="MFI0795524.1"/>
    <property type="molecule type" value="Genomic_DNA"/>
</dbReference>
<dbReference type="PRINTS" id="PR00410">
    <property type="entry name" value="PHEHYDRXLASE"/>
</dbReference>
<feature type="domain" description="Oxidoreductase FAD/NAD(P)-binding" evidence="4">
    <location>
        <begin position="101"/>
        <end position="200"/>
    </location>
</feature>
<keyword evidence="2" id="KW-0408">Iron</keyword>
<dbReference type="InterPro" id="IPR001709">
    <property type="entry name" value="Flavoprot_Pyr_Nucl_cyt_Rdtase"/>
</dbReference>
<dbReference type="Gene3D" id="3.40.50.80">
    <property type="entry name" value="Nucleotide-binding domain of ferredoxin-NADP reductase (FNR) module"/>
    <property type="match status" value="1"/>
</dbReference>
<name>A0ABW7SP93_9ACTN</name>
<gene>
    <name evidence="6" type="ORF">ACH4OY_23020</name>
</gene>
<evidence type="ECO:0000313" key="7">
    <source>
        <dbReference type="Proteomes" id="UP001611075"/>
    </source>
</evidence>
<sequence>MLFASLARLVDGGDDPAGRAALLTVLGRARWRHGVWRWYSPANAPRPDGTVELHVRAVAAGTVSRALVHEVRPGEPLWLGPPAEVGLTLHPRPRRDLLLAAGGTGLAPLRALVEQVAAAPDGRRVTLVVGARTFADLYDAISLDRLQCDHGWLTIVPAFSHDVLAEPAERGDALTVALDHHEPGQEVYVCGPPAMLAGARLRLRAAGVPVERSRLPETFTR</sequence>
<dbReference type="PANTHER" id="PTHR47354">
    <property type="entry name" value="NADH OXIDOREDUCTASE HCR"/>
    <property type="match status" value="1"/>
</dbReference>
<evidence type="ECO:0000256" key="2">
    <source>
        <dbReference type="ARBA" id="ARBA00022714"/>
    </source>
</evidence>
<protein>
    <submittedName>
        <fullName evidence="6">FAD-binding oxidoreductase</fullName>
    </submittedName>
</protein>
<evidence type="ECO:0000256" key="1">
    <source>
        <dbReference type="ARBA" id="ARBA00001974"/>
    </source>
</evidence>
<keyword evidence="2" id="KW-0001">2Fe-2S</keyword>
<dbReference type="Pfam" id="PF00970">
    <property type="entry name" value="FAD_binding_6"/>
    <property type="match status" value="1"/>
</dbReference>
<dbReference type="Proteomes" id="UP001611075">
    <property type="component" value="Unassembled WGS sequence"/>
</dbReference>
<dbReference type="PRINTS" id="PR00371">
    <property type="entry name" value="FPNCR"/>
</dbReference>
<dbReference type="Pfam" id="PF00175">
    <property type="entry name" value="NAD_binding_1"/>
    <property type="match status" value="1"/>
</dbReference>
<proteinExistence type="predicted"/>
<feature type="domain" description="Flavoprotein pyridine nucleotide cytochrome reductase-like FAD-binding" evidence="5">
    <location>
        <begin position="32"/>
        <end position="77"/>
    </location>
</feature>
<dbReference type="InterPro" id="IPR039261">
    <property type="entry name" value="FNR_nucleotide-bd"/>
</dbReference>
<dbReference type="InterPro" id="IPR017938">
    <property type="entry name" value="Riboflavin_synthase-like_b-brl"/>
</dbReference>
<dbReference type="InterPro" id="IPR050415">
    <property type="entry name" value="MRET"/>
</dbReference>
<dbReference type="InterPro" id="IPR008333">
    <property type="entry name" value="Cbr1-like_FAD-bd_dom"/>
</dbReference>
<dbReference type="InterPro" id="IPR001433">
    <property type="entry name" value="OxRdtase_FAD/NAD-bd"/>
</dbReference>
<dbReference type="PANTHER" id="PTHR47354:SF5">
    <property type="entry name" value="PROTEIN RFBI"/>
    <property type="match status" value="1"/>
</dbReference>
<evidence type="ECO:0000313" key="6">
    <source>
        <dbReference type="EMBL" id="MFI0795524.1"/>
    </source>
</evidence>
<dbReference type="RefSeq" id="WP_396682832.1">
    <property type="nucleotide sequence ID" value="NZ_JBIRPU010000019.1"/>
</dbReference>